<comment type="caution">
    <text evidence="2">The sequence shown here is derived from an EMBL/GenBank/DDBJ whole genome shotgun (WGS) entry which is preliminary data.</text>
</comment>
<protein>
    <submittedName>
        <fullName evidence="2">Uncharacterized protein</fullName>
    </submittedName>
</protein>
<feature type="compositionally biased region" description="Basic and acidic residues" evidence="1">
    <location>
        <begin position="88"/>
        <end position="99"/>
    </location>
</feature>
<gene>
    <name evidence="2" type="ORF">ALECFALPRED_008086</name>
</gene>
<feature type="region of interest" description="Disordered" evidence="1">
    <location>
        <begin position="59"/>
        <end position="99"/>
    </location>
</feature>
<evidence type="ECO:0000256" key="1">
    <source>
        <dbReference type="SAM" id="MobiDB-lite"/>
    </source>
</evidence>
<sequence length="124" mass="13498">MPKHPIGSHGLGSSTLAKSPLSSPLPSTVARDVGRRLCLRCNSMPLRLWMLRTEAGAEERIEEQEDRWERGGGGGGGGGGGRRCGCVRGREKGEMGEGRMRSEDMFELGDLLWWCGVWQGGLGW</sequence>
<reference evidence="2" key="1">
    <citation type="submission" date="2021-03" db="EMBL/GenBank/DDBJ databases">
        <authorList>
            <person name="Tagirdzhanova G."/>
        </authorList>
    </citation>
    <scope>NUCLEOTIDE SEQUENCE</scope>
</reference>
<feature type="compositionally biased region" description="Gly residues" evidence="1">
    <location>
        <begin position="71"/>
        <end position="83"/>
    </location>
</feature>
<dbReference type="Proteomes" id="UP000664203">
    <property type="component" value="Unassembled WGS sequence"/>
</dbReference>
<proteinExistence type="predicted"/>
<organism evidence="2 3">
    <name type="scientific">Alectoria fallacina</name>
    <dbReference type="NCBI Taxonomy" id="1903189"/>
    <lineage>
        <taxon>Eukaryota</taxon>
        <taxon>Fungi</taxon>
        <taxon>Dikarya</taxon>
        <taxon>Ascomycota</taxon>
        <taxon>Pezizomycotina</taxon>
        <taxon>Lecanoromycetes</taxon>
        <taxon>OSLEUM clade</taxon>
        <taxon>Lecanoromycetidae</taxon>
        <taxon>Lecanorales</taxon>
        <taxon>Lecanorineae</taxon>
        <taxon>Parmeliaceae</taxon>
        <taxon>Alectoria</taxon>
    </lineage>
</organism>
<name>A0A8H3J297_9LECA</name>
<dbReference type="AlphaFoldDB" id="A0A8H3J297"/>
<evidence type="ECO:0000313" key="3">
    <source>
        <dbReference type="Proteomes" id="UP000664203"/>
    </source>
</evidence>
<dbReference type="EMBL" id="CAJPDR010000548">
    <property type="protein sequence ID" value="CAF9939384.1"/>
    <property type="molecule type" value="Genomic_DNA"/>
</dbReference>
<accession>A0A8H3J297</accession>
<keyword evidence="3" id="KW-1185">Reference proteome</keyword>
<evidence type="ECO:0000313" key="2">
    <source>
        <dbReference type="EMBL" id="CAF9939384.1"/>
    </source>
</evidence>
<feature type="compositionally biased region" description="Low complexity" evidence="1">
    <location>
        <begin position="13"/>
        <end position="27"/>
    </location>
</feature>
<feature type="region of interest" description="Disordered" evidence="1">
    <location>
        <begin position="1"/>
        <end position="28"/>
    </location>
</feature>